<comment type="function">
    <text evidence="5">Modulates RecA activity.</text>
</comment>
<evidence type="ECO:0000313" key="9">
    <source>
        <dbReference type="Proteomes" id="UP000315469"/>
    </source>
</evidence>
<dbReference type="GeneID" id="90520083"/>
<dbReference type="HAMAP" id="MF_01114">
    <property type="entry name" value="RecX"/>
    <property type="match status" value="1"/>
</dbReference>
<evidence type="ECO:0000313" key="8">
    <source>
        <dbReference type="EMBL" id="TPV29353.1"/>
    </source>
</evidence>
<evidence type="ECO:0000259" key="7">
    <source>
        <dbReference type="Pfam" id="PF21981"/>
    </source>
</evidence>
<dbReference type="Proteomes" id="UP000315469">
    <property type="component" value="Unassembled WGS sequence"/>
</dbReference>
<keyword evidence="9" id="KW-1185">Reference proteome</keyword>
<evidence type="ECO:0000256" key="2">
    <source>
        <dbReference type="ARBA" id="ARBA00009695"/>
    </source>
</evidence>
<dbReference type="RefSeq" id="WP_105099839.1">
    <property type="nucleotide sequence ID" value="NZ_CP045720.1"/>
</dbReference>
<dbReference type="Gene3D" id="1.10.10.10">
    <property type="entry name" value="Winged helix-like DNA-binding domain superfamily/Winged helix DNA-binding domain"/>
    <property type="match status" value="3"/>
</dbReference>
<evidence type="ECO:0000259" key="6">
    <source>
        <dbReference type="Pfam" id="PF02631"/>
    </source>
</evidence>
<feature type="domain" description="RecX third three-helical" evidence="7">
    <location>
        <begin position="127"/>
        <end position="166"/>
    </location>
</feature>
<proteinExistence type="inferred from homology"/>
<name>A0ABY2Z9W1_9GAMM</name>
<accession>A0ABY2Z9W1</accession>
<dbReference type="InterPro" id="IPR053925">
    <property type="entry name" value="RecX_HTH_3rd"/>
</dbReference>
<feature type="domain" description="RecX second three-helical" evidence="6">
    <location>
        <begin position="76"/>
        <end position="116"/>
    </location>
</feature>
<sequence>MTEPSQPQPDVVSYSRLLDRAMRILGQRDHSRAELARKLQQSAQRAAWAQKKEPEIVTEALLEQVLNWCQESGWLNDERFTERFIQSRSRKGFGSQRVRLELAQKGIDRESIDLAMEETEVDWAVCAAQLAERKFGHPLPTEWKEKAKVLRYLQSKGFMTEDIQSVFRNFDD</sequence>
<dbReference type="InterPro" id="IPR003783">
    <property type="entry name" value="Regulatory_RecX"/>
</dbReference>
<protein>
    <recommendedName>
        <fullName evidence="3 5">Regulatory protein RecX</fullName>
    </recommendedName>
</protein>
<evidence type="ECO:0000256" key="3">
    <source>
        <dbReference type="ARBA" id="ARBA00018111"/>
    </source>
</evidence>
<reference evidence="8 9" key="1">
    <citation type="submission" date="2019-06" db="EMBL/GenBank/DDBJ databases">
        <title>Taxogenomics and systematics of the genus Pantoea.</title>
        <authorList>
            <person name="Tambong J.T."/>
        </authorList>
    </citation>
    <scope>NUCLEOTIDE SEQUENCE [LARGE SCALE GENOMIC DNA]</scope>
    <source>
        <strain evidence="8 9">LMG 24197</strain>
    </source>
</reference>
<comment type="similarity">
    <text evidence="2 5">Belongs to the RecX family.</text>
</comment>
<dbReference type="EMBL" id="VHJB01000103">
    <property type="protein sequence ID" value="TPV29353.1"/>
    <property type="molecule type" value="Genomic_DNA"/>
</dbReference>
<gene>
    <name evidence="5" type="primary">recX</name>
    <name evidence="8" type="ORF">FJW02_22475</name>
</gene>
<dbReference type="PANTHER" id="PTHR33602">
    <property type="entry name" value="REGULATORY PROTEIN RECX FAMILY PROTEIN"/>
    <property type="match status" value="1"/>
</dbReference>
<comment type="caution">
    <text evidence="8">The sequence shown here is derived from an EMBL/GenBank/DDBJ whole genome shotgun (WGS) entry which is preliminary data.</text>
</comment>
<evidence type="ECO:0000256" key="4">
    <source>
        <dbReference type="ARBA" id="ARBA00022490"/>
    </source>
</evidence>
<dbReference type="InterPro" id="IPR053924">
    <property type="entry name" value="RecX_HTH_2nd"/>
</dbReference>
<organism evidence="8 9">
    <name type="scientific">Pantoea eucalypti</name>
    <dbReference type="NCBI Taxonomy" id="470933"/>
    <lineage>
        <taxon>Bacteria</taxon>
        <taxon>Pseudomonadati</taxon>
        <taxon>Pseudomonadota</taxon>
        <taxon>Gammaproteobacteria</taxon>
        <taxon>Enterobacterales</taxon>
        <taxon>Erwiniaceae</taxon>
        <taxon>Pantoea</taxon>
    </lineage>
</organism>
<evidence type="ECO:0000256" key="5">
    <source>
        <dbReference type="HAMAP-Rule" id="MF_01114"/>
    </source>
</evidence>
<dbReference type="Pfam" id="PF02631">
    <property type="entry name" value="RecX_HTH2"/>
    <property type="match status" value="1"/>
</dbReference>
<evidence type="ECO:0000256" key="1">
    <source>
        <dbReference type="ARBA" id="ARBA00004496"/>
    </source>
</evidence>
<dbReference type="PANTHER" id="PTHR33602:SF1">
    <property type="entry name" value="REGULATORY PROTEIN RECX FAMILY PROTEIN"/>
    <property type="match status" value="1"/>
</dbReference>
<dbReference type="InterPro" id="IPR036388">
    <property type="entry name" value="WH-like_DNA-bd_sf"/>
</dbReference>
<keyword evidence="4 5" id="KW-0963">Cytoplasm</keyword>
<dbReference type="Pfam" id="PF21981">
    <property type="entry name" value="RecX_HTH3"/>
    <property type="match status" value="1"/>
</dbReference>
<comment type="subcellular location">
    <subcellularLocation>
        <location evidence="1 5">Cytoplasm</location>
    </subcellularLocation>
</comment>